<dbReference type="Pfam" id="PF02810">
    <property type="entry name" value="SEC-C"/>
    <property type="match status" value="1"/>
</dbReference>
<sequence>MKQLCPCGSGESYQDCCNRIHENPKAAASAEQLMRARYTAFCLQHIDFLYDTFHPQTRRYQQKAAIAAWAKENQWQELQIIQASVSRVEFKAYYIDRSGDLHVHHEKSAFKQLNSQWYYVDGEIKG</sequence>
<evidence type="ECO:0000313" key="3">
    <source>
        <dbReference type="Proteomes" id="UP000435036"/>
    </source>
</evidence>
<dbReference type="EMBL" id="WSQA01000003">
    <property type="protein sequence ID" value="MVZ61517.1"/>
    <property type="molecule type" value="Genomic_DNA"/>
</dbReference>
<keyword evidence="3" id="KW-1185">Reference proteome</keyword>
<evidence type="ECO:0000313" key="2">
    <source>
        <dbReference type="EMBL" id="MVZ61517.1"/>
    </source>
</evidence>
<gene>
    <name evidence="2" type="ORF">GQF63_05740</name>
</gene>
<dbReference type="InterPro" id="IPR004027">
    <property type="entry name" value="SEC_C_motif"/>
</dbReference>
<dbReference type="OrthoDB" id="21421at2"/>
<name>A0A6N8KWP1_9SPHI</name>
<feature type="domain" description="YchJ-like middle NTF2-like" evidence="1">
    <location>
        <begin position="29"/>
        <end position="122"/>
    </location>
</feature>
<dbReference type="Gene3D" id="3.10.450.50">
    <property type="match status" value="1"/>
</dbReference>
<dbReference type="AlphaFoldDB" id="A0A6N8KWP1"/>
<dbReference type="InterPro" id="IPR032710">
    <property type="entry name" value="NTF2-like_dom_sf"/>
</dbReference>
<accession>A0A6N8KWP1</accession>
<dbReference type="PANTHER" id="PTHR33747">
    <property type="entry name" value="UPF0225 PROTEIN SCO1677"/>
    <property type="match status" value="1"/>
</dbReference>
<dbReference type="SUPFAM" id="SSF54427">
    <property type="entry name" value="NTF2-like"/>
    <property type="match status" value="1"/>
</dbReference>
<dbReference type="Proteomes" id="UP000435036">
    <property type="component" value="Unassembled WGS sequence"/>
</dbReference>
<dbReference type="InterPro" id="IPR048469">
    <property type="entry name" value="YchJ-like_M"/>
</dbReference>
<protein>
    <submittedName>
        <fullName evidence="2">Zinc chelation protein SecC</fullName>
    </submittedName>
</protein>
<proteinExistence type="predicted"/>
<evidence type="ECO:0000259" key="1">
    <source>
        <dbReference type="Pfam" id="PF17775"/>
    </source>
</evidence>
<dbReference type="PANTHER" id="PTHR33747:SF1">
    <property type="entry name" value="ADENYLATE CYCLASE-ASSOCIATED CAP C-TERMINAL DOMAIN-CONTAINING PROTEIN"/>
    <property type="match status" value="1"/>
</dbReference>
<dbReference type="Pfam" id="PF17775">
    <property type="entry name" value="YchJ_M-like"/>
    <property type="match status" value="1"/>
</dbReference>
<reference evidence="2 3" key="1">
    <citation type="submission" date="2019-12" db="EMBL/GenBank/DDBJ databases">
        <authorList>
            <person name="Dong K."/>
        </authorList>
    </citation>
    <scope>NUCLEOTIDE SEQUENCE [LARGE SCALE GENOMIC DNA]</scope>
    <source>
        <strain evidence="2 3">JCM 31225</strain>
    </source>
</reference>
<comment type="caution">
    <text evidence="2">The sequence shown here is derived from an EMBL/GenBank/DDBJ whole genome shotgun (WGS) entry which is preliminary data.</text>
</comment>
<organism evidence="2 3">
    <name type="scientific">Sphingobacterium humi</name>
    <dbReference type="NCBI Taxonomy" id="1796905"/>
    <lineage>
        <taxon>Bacteria</taxon>
        <taxon>Pseudomonadati</taxon>
        <taxon>Bacteroidota</taxon>
        <taxon>Sphingobacteriia</taxon>
        <taxon>Sphingobacteriales</taxon>
        <taxon>Sphingobacteriaceae</taxon>
        <taxon>Sphingobacterium</taxon>
    </lineage>
</organism>
<dbReference type="RefSeq" id="WP_160368182.1">
    <property type="nucleotide sequence ID" value="NZ_WSQA01000003.1"/>
</dbReference>